<proteinExistence type="predicted"/>
<organism evidence="1 2">
    <name type="scientific">Cytobacillus depressus</name>
    <dbReference type="NCBI Taxonomy" id="1602942"/>
    <lineage>
        <taxon>Bacteria</taxon>
        <taxon>Bacillati</taxon>
        <taxon>Bacillota</taxon>
        <taxon>Bacilli</taxon>
        <taxon>Bacillales</taxon>
        <taxon>Bacillaceae</taxon>
        <taxon>Cytobacillus</taxon>
    </lineage>
</organism>
<sequence>MIKSSCPIQQKIDKLIQKSKGIKVELDNTPYEDDKKFKYLLKTLLEVHREMDQTRKDVTN</sequence>
<protein>
    <submittedName>
        <fullName evidence="1">Uncharacterized protein</fullName>
    </submittedName>
</protein>
<dbReference type="OrthoDB" id="2888599at2"/>
<evidence type="ECO:0000313" key="2">
    <source>
        <dbReference type="Proteomes" id="UP000481030"/>
    </source>
</evidence>
<accession>A0A6L3V3D0</accession>
<dbReference type="AlphaFoldDB" id="A0A6L3V3D0"/>
<gene>
    <name evidence="1" type="ORF">F7731_14920</name>
</gene>
<reference evidence="1 2" key="1">
    <citation type="journal article" date="2016" name="Antonie Van Leeuwenhoek">
        <title>Bacillus depressus sp. nov., isolated from soil of a sunflower field.</title>
        <authorList>
            <person name="Wei X."/>
            <person name="Xin D."/>
            <person name="Xin Y."/>
            <person name="Zhang H."/>
            <person name="Wang T."/>
            <person name="Zhang J."/>
        </authorList>
    </citation>
    <scope>NUCLEOTIDE SEQUENCE [LARGE SCALE GENOMIC DNA]</scope>
    <source>
        <strain evidence="1 2">BZ1</strain>
    </source>
</reference>
<comment type="caution">
    <text evidence="1">The sequence shown here is derived from an EMBL/GenBank/DDBJ whole genome shotgun (WGS) entry which is preliminary data.</text>
</comment>
<dbReference type="EMBL" id="WBOS01000006">
    <property type="protein sequence ID" value="KAB2334498.1"/>
    <property type="molecule type" value="Genomic_DNA"/>
</dbReference>
<dbReference type="RefSeq" id="WP_151535574.1">
    <property type="nucleotide sequence ID" value="NZ_WBOS01000006.1"/>
</dbReference>
<evidence type="ECO:0000313" key="1">
    <source>
        <dbReference type="EMBL" id="KAB2334498.1"/>
    </source>
</evidence>
<keyword evidence="2" id="KW-1185">Reference proteome</keyword>
<dbReference type="Proteomes" id="UP000481030">
    <property type="component" value="Unassembled WGS sequence"/>
</dbReference>
<name>A0A6L3V3D0_9BACI</name>